<keyword evidence="7 8" id="KW-0924">Ammonia transport</keyword>
<evidence type="ECO:0000256" key="2">
    <source>
        <dbReference type="ARBA" id="ARBA00005887"/>
    </source>
</evidence>
<keyword evidence="5 8" id="KW-1133">Transmembrane helix</keyword>
<evidence type="ECO:0000259" key="9">
    <source>
        <dbReference type="Pfam" id="PF00909"/>
    </source>
</evidence>
<feature type="transmembrane region" description="Helical" evidence="8">
    <location>
        <begin position="126"/>
        <end position="149"/>
    </location>
</feature>
<dbReference type="InterPro" id="IPR011712">
    <property type="entry name" value="Sig_transdc_His_kin_sub3_dim/P"/>
</dbReference>
<dbReference type="Pfam" id="PF02518">
    <property type="entry name" value="HATPase_c"/>
    <property type="match status" value="1"/>
</dbReference>
<dbReference type="Pfam" id="PF07730">
    <property type="entry name" value="HisKA_3"/>
    <property type="match status" value="1"/>
</dbReference>
<feature type="transmembrane region" description="Helical" evidence="8">
    <location>
        <begin position="39"/>
        <end position="59"/>
    </location>
</feature>
<feature type="domain" description="Signal transduction histidine kinase subgroup 3 dimerisation and phosphoacceptor" evidence="11">
    <location>
        <begin position="420"/>
        <end position="487"/>
    </location>
</feature>
<evidence type="ECO:0000313" key="13">
    <source>
        <dbReference type="Proteomes" id="UP000004221"/>
    </source>
</evidence>
<keyword evidence="4 8" id="KW-0812">Transmembrane</keyword>
<evidence type="ECO:0000256" key="7">
    <source>
        <dbReference type="ARBA" id="ARBA00023177"/>
    </source>
</evidence>
<dbReference type="InterPro" id="IPR001905">
    <property type="entry name" value="Ammonium_transpt"/>
</dbReference>
<comment type="caution">
    <text evidence="12">The sequence shown here is derived from an EMBL/GenBank/DDBJ whole genome shotgun (WGS) entry which is preliminary data.</text>
</comment>
<dbReference type="InterPro" id="IPR018047">
    <property type="entry name" value="Ammonium_transpt_CS"/>
</dbReference>
<evidence type="ECO:0000259" key="10">
    <source>
        <dbReference type="Pfam" id="PF02518"/>
    </source>
</evidence>
<dbReference type="SUPFAM" id="SSF55874">
    <property type="entry name" value="ATPase domain of HSP90 chaperone/DNA topoisomerase II/histidine kinase"/>
    <property type="match status" value="1"/>
</dbReference>
<feature type="transmembrane region" description="Helical" evidence="8">
    <location>
        <begin position="226"/>
        <end position="245"/>
    </location>
</feature>
<keyword evidence="3 8" id="KW-0813">Transport</keyword>
<dbReference type="InterPro" id="IPR003594">
    <property type="entry name" value="HATPase_dom"/>
</dbReference>
<accession>I4EK00</accession>
<keyword evidence="12" id="KW-0418">Kinase</keyword>
<dbReference type="PANTHER" id="PTHR43029:SF21">
    <property type="entry name" value="AMMONIUM TRANSPORTER 1"/>
    <property type="match status" value="1"/>
</dbReference>
<evidence type="ECO:0000256" key="5">
    <source>
        <dbReference type="ARBA" id="ARBA00022989"/>
    </source>
</evidence>
<feature type="domain" description="Ammonium transporter AmtB-like" evidence="9">
    <location>
        <begin position="7"/>
        <end position="403"/>
    </location>
</feature>
<dbReference type="SUPFAM" id="SSF111352">
    <property type="entry name" value="Ammonium transporter"/>
    <property type="match status" value="1"/>
</dbReference>
<name>I4EK00_9BACT</name>
<gene>
    <name evidence="12" type="primary">amtB</name>
    <name evidence="12" type="ORF">NITHO_4330007</name>
</gene>
<dbReference type="Proteomes" id="UP000004221">
    <property type="component" value="Unassembled WGS sequence"/>
</dbReference>
<keyword evidence="13" id="KW-1185">Reference proteome</keyword>
<dbReference type="InterPro" id="IPR024041">
    <property type="entry name" value="NH4_transpt_AmtB-like_dom"/>
</dbReference>
<feature type="transmembrane region" description="Helical" evidence="8">
    <location>
        <begin position="257"/>
        <end position="275"/>
    </location>
</feature>
<dbReference type="EMBL" id="CAGS01000372">
    <property type="protein sequence ID" value="CCF85012.1"/>
    <property type="molecule type" value="Genomic_DNA"/>
</dbReference>
<comment type="subcellular location">
    <subcellularLocation>
        <location evidence="8">Cell membrane</location>
        <topology evidence="8">Multi-pass membrane protein</topology>
    </subcellularLocation>
    <subcellularLocation>
        <location evidence="1">Membrane</location>
        <topology evidence="1">Multi-pass membrane protein</topology>
    </subcellularLocation>
</comment>
<evidence type="ECO:0000256" key="3">
    <source>
        <dbReference type="ARBA" id="ARBA00022448"/>
    </source>
</evidence>
<dbReference type="RefSeq" id="WP_008479617.1">
    <property type="nucleotide sequence ID" value="NZ_CAGS01000372.1"/>
</dbReference>
<dbReference type="PANTHER" id="PTHR43029">
    <property type="entry name" value="AMMONIUM TRANSPORTER MEP2"/>
    <property type="match status" value="1"/>
</dbReference>
<dbReference type="GO" id="GO:0000155">
    <property type="term" value="F:phosphorelay sensor kinase activity"/>
    <property type="evidence" value="ECO:0007669"/>
    <property type="project" value="InterPro"/>
</dbReference>
<evidence type="ECO:0000313" key="12">
    <source>
        <dbReference type="EMBL" id="CCF85012.1"/>
    </source>
</evidence>
<dbReference type="CDD" id="cd16917">
    <property type="entry name" value="HATPase_UhpB-NarQ-NarX-like"/>
    <property type="match status" value="1"/>
</dbReference>
<protein>
    <recommendedName>
        <fullName evidence="8">Ammonium transporter</fullName>
    </recommendedName>
</protein>
<dbReference type="PROSITE" id="PS01219">
    <property type="entry name" value="AMMONIUM_TRANSP"/>
    <property type="match status" value="1"/>
</dbReference>
<dbReference type="InterPro" id="IPR029020">
    <property type="entry name" value="Ammonium/urea_transptr"/>
</dbReference>
<dbReference type="Gene3D" id="1.10.3430.10">
    <property type="entry name" value="Ammonium transporter AmtB like domains"/>
    <property type="match status" value="1"/>
</dbReference>
<feature type="transmembrane region" description="Helical" evidence="8">
    <location>
        <begin position="281"/>
        <end position="300"/>
    </location>
</feature>
<dbReference type="Gene3D" id="3.30.565.10">
    <property type="entry name" value="Histidine kinase-like ATPase, C-terminal domain"/>
    <property type="match status" value="1"/>
</dbReference>
<feature type="transmembrane region" description="Helical" evidence="8">
    <location>
        <begin position="195"/>
        <end position="214"/>
    </location>
</feature>
<dbReference type="NCBIfam" id="TIGR00836">
    <property type="entry name" value="amt"/>
    <property type="match status" value="1"/>
</dbReference>
<dbReference type="AlphaFoldDB" id="I4EK00"/>
<feature type="transmembrane region" description="Helical" evidence="8">
    <location>
        <begin position="161"/>
        <end position="183"/>
    </location>
</feature>
<dbReference type="Gene3D" id="1.20.5.1930">
    <property type="match status" value="1"/>
</dbReference>
<reference evidence="12 13" key="1">
    <citation type="journal article" date="2012" name="ISME J.">
        <title>Nitrification expanded: discovery, physiology and genomics of a nitrite-oxidizing bacterium from the phylum Chloroflexi.</title>
        <authorList>
            <person name="Sorokin D.Y."/>
            <person name="Lucker S."/>
            <person name="Vejmelkova D."/>
            <person name="Kostrikina N.A."/>
            <person name="Kleerebezem R."/>
            <person name="Rijpstra W.I."/>
            <person name="Damste J.S."/>
            <person name="Le Paslier D."/>
            <person name="Muyzer G."/>
            <person name="Wagner M."/>
            <person name="van Loosdrecht M.C."/>
            <person name="Daims H."/>
        </authorList>
    </citation>
    <scope>NUCLEOTIDE SEQUENCE [LARGE SCALE GENOMIC DNA]</scope>
    <source>
        <strain evidence="13">none</strain>
    </source>
</reference>
<feature type="transmembrane region" description="Helical" evidence="8">
    <location>
        <begin position="312"/>
        <end position="335"/>
    </location>
</feature>
<evidence type="ECO:0000256" key="4">
    <source>
        <dbReference type="ARBA" id="ARBA00022692"/>
    </source>
</evidence>
<dbReference type="Pfam" id="PF00909">
    <property type="entry name" value="Ammonium_transp"/>
    <property type="match status" value="1"/>
</dbReference>
<dbReference type="OrthoDB" id="9814202at2"/>
<dbReference type="GO" id="GO:0008519">
    <property type="term" value="F:ammonium channel activity"/>
    <property type="evidence" value="ECO:0007669"/>
    <property type="project" value="InterPro"/>
</dbReference>
<sequence length="623" mass="67137">MNAADTVWILISSALVLLIMLGMALFYGGLVREKNVLSTIGQAFFILALISVQWVLWGYSLAFGPDHWGIIGGLDWIGLRGVTLAPHPYYQPNIPHQLFMFSELMFPVISMVLLSGAFAERATFKAVVVFSLLWTTLVYDPIAHWVWAWGGWMDELKVLDFAGGTVVHISAGVSAFVAAWVLGPRIDSRESSPPHDLTMTLLGVAMLWFGWFGFTGGNAYVSDGLAVNTVITTNTAAAMSTLAWLAVSWMHHRQPSIIGGAMGAVAGLVAISPAAGFVSPLAAIPIGLGAGIFCYLAVHLKHRLPVDDPLDAWPIHTAGGVWGAMATGLFASAAVNAAGGNGLLAGNPAQLLHEIVGIFAVVLYAGAMTWLILKLLGVFMTLRVAESEEALGLDVSQHGETAYAFYQGLTRRLLTAREEERRRVAYVVHDGLAQMVSSTHQHLQAYAHQHPADSPEAQAKLAHMAGLAQSTVKEARRLIADLRPPTLDDLGLASTIRMLVGDLRDEGWEITFHETLGDDRLPSAEEEALFGVAREALTNVRKHARTTKVHVSLERQGRVVRLKVQDFGQGFSLDTIKGAESIRGHIGLLSMQERVGYLGGRLVIESSVGLGTLVVAEVPFPGN</sequence>
<feature type="domain" description="Histidine kinase/HSP90-like ATPase" evidence="10">
    <location>
        <begin position="526"/>
        <end position="621"/>
    </location>
</feature>
<dbReference type="InterPro" id="IPR036890">
    <property type="entry name" value="HATPase_C_sf"/>
</dbReference>
<feature type="transmembrane region" description="Helical" evidence="8">
    <location>
        <begin position="6"/>
        <end position="27"/>
    </location>
</feature>
<feature type="transmembrane region" description="Helical" evidence="8">
    <location>
        <begin position="98"/>
        <end position="119"/>
    </location>
</feature>
<dbReference type="GO" id="GO:0005886">
    <property type="term" value="C:plasma membrane"/>
    <property type="evidence" value="ECO:0007669"/>
    <property type="project" value="UniProtKB-SubCell"/>
</dbReference>
<evidence type="ECO:0000256" key="1">
    <source>
        <dbReference type="ARBA" id="ARBA00004141"/>
    </source>
</evidence>
<keyword evidence="12" id="KW-0808">Transferase</keyword>
<evidence type="ECO:0000256" key="6">
    <source>
        <dbReference type="ARBA" id="ARBA00023136"/>
    </source>
</evidence>
<proteinExistence type="inferred from homology"/>
<organism evidence="12 13">
    <name type="scientific">Nitrolancea hollandica Lb</name>
    <dbReference type="NCBI Taxonomy" id="1129897"/>
    <lineage>
        <taxon>Bacteria</taxon>
        <taxon>Pseudomonadati</taxon>
        <taxon>Thermomicrobiota</taxon>
        <taxon>Thermomicrobia</taxon>
        <taxon>Sphaerobacterales</taxon>
        <taxon>Sphaerobacterineae</taxon>
        <taxon>Sphaerobacteraceae</taxon>
        <taxon>Nitrolancea</taxon>
    </lineage>
</organism>
<keyword evidence="6 8" id="KW-0472">Membrane</keyword>
<comment type="similarity">
    <text evidence="2 8">Belongs to the ammonia transporter channel (TC 1.A.11.2) family.</text>
</comment>
<dbReference type="GO" id="GO:0046983">
    <property type="term" value="F:protein dimerization activity"/>
    <property type="evidence" value="ECO:0007669"/>
    <property type="project" value="InterPro"/>
</dbReference>
<evidence type="ECO:0000259" key="11">
    <source>
        <dbReference type="Pfam" id="PF07730"/>
    </source>
</evidence>
<feature type="transmembrane region" description="Helical" evidence="8">
    <location>
        <begin position="355"/>
        <end position="373"/>
    </location>
</feature>
<evidence type="ECO:0000256" key="8">
    <source>
        <dbReference type="RuleBase" id="RU362002"/>
    </source>
</evidence>